<keyword evidence="2 4" id="KW-0238">DNA-binding</keyword>
<evidence type="ECO:0000256" key="3">
    <source>
        <dbReference type="ARBA" id="ARBA00023163"/>
    </source>
</evidence>
<dbReference type="Pfam" id="PF13305">
    <property type="entry name" value="TetR_C_33"/>
    <property type="match status" value="1"/>
</dbReference>
<organism evidence="6 7">
    <name type="scientific">Nocardia alba</name>
    <dbReference type="NCBI Taxonomy" id="225051"/>
    <lineage>
        <taxon>Bacteria</taxon>
        <taxon>Bacillati</taxon>
        <taxon>Actinomycetota</taxon>
        <taxon>Actinomycetes</taxon>
        <taxon>Mycobacteriales</taxon>
        <taxon>Nocardiaceae</taxon>
        <taxon>Nocardia</taxon>
    </lineage>
</organism>
<dbReference type="PROSITE" id="PS50977">
    <property type="entry name" value="HTH_TETR_2"/>
    <property type="match status" value="1"/>
</dbReference>
<dbReference type="AlphaFoldDB" id="A0A4R1FW64"/>
<evidence type="ECO:0000256" key="2">
    <source>
        <dbReference type="ARBA" id="ARBA00023125"/>
    </source>
</evidence>
<dbReference type="EMBL" id="SMFR01000002">
    <property type="protein sequence ID" value="TCJ96888.1"/>
    <property type="molecule type" value="Genomic_DNA"/>
</dbReference>
<dbReference type="SUPFAM" id="SSF48498">
    <property type="entry name" value="Tetracyclin repressor-like, C-terminal domain"/>
    <property type="match status" value="1"/>
</dbReference>
<sequence>MSSDHPGPRALARAQTIADIKRIGREHLATQGAAALSLRAVARDLGVVSSAVYRYVSSRDELLTMLVVDGYNALGDAVDAALTDAPDDPATRFRITARAVRAWAVAEPAWYGLLFGTPVPGYAAPAADTIAPGVRVIAILLGIIDNAYRCGLLTGPAIDPVISAQTAADFTTIREQFGLAVPDSVIASALTAWTTLFGAVNFDVFDMYGRDTFGNRAEIFDLIVDQLMLLLGFVVPRSDHVDRSVR</sequence>
<dbReference type="GO" id="GO:0003700">
    <property type="term" value="F:DNA-binding transcription factor activity"/>
    <property type="evidence" value="ECO:0007669"/>
    <property type="project" value="TreeGrafter"/>
</dbReference>
<dbReference type="Proteomes" id="UP000294856">
    <property type="component" value="Unassembled WGS sequence"/>
</dbReference>
<dbReference type="STRING" id="1210063.GCA_001612665_00581"/>
<dbReference type="InterPro" id="IPR036271">
    <property type="entry name" value="Tet_transcr_reg_TetR-rel_C_sf"/>
</dbReference>
<dbReference type="Gene3D" id="1.10.357.10">
    <property type="entry name" value="Tetracycline Repressor, domain 2"/>
    <property type="match status" value="1"/>
</dbReference>
<gene>
    <name evidence="6" type="ORF">DFR71_2922</name>
</gene>
<accession>A0A4R1FW64</accession>
<dbReference type="InterPro" id="IPR009057">
    <property type="entry name" value="Homeodomain-like_sf"/>
</dbReference>
<dbReference type="GO" id="GO:0000976">
    <property type="term" value="F:transcription cis-regulatory region binding"/>
    <property type="evidence" value="ECO:0007669"/>
    <property type="project" value="TreeGrafter"/>
</dbReference>
<evidence type="ECO:0000256" key="1">
    <source>
        <dbReference type="ARBA" id="ARBA00023015"/>
    </source>
</evidence>
<keyword evidence="7" id="KW-1185">Reference proteome</keyword>
<dbReference type="SUPFAM" id="SSF46689">
    <property type="entry name" value="Homeodomain-like"/>
    <property type="match status" value="1"/>
</dbReference>
<dbReference type="PANTHER" id="PTHR30055:SF243">
    <property type="entry name" value="HTH-TYPE TRANSCRIPTIONAL REGULATOR RV1816"/>
    <property type="match status" value="1"/>
</dbReference>
<comment type="caution">
    <text evidence="6">The sequence shown here is derived from an EMBL/GenBank/DDBJ whole genome shotgun (WGS) entry which is preliminary data.</text>
</comment>
<dbReference type="RefSeq" id="WP_067447376.1">
    <property type="nucleotide sequence ID" value="NZ_SMFR01000002.1"/>
</dbReference>
<feature type="domain" description="HTH tetR-type" evidence="5">
    <location>
        <begin position="14"/>
        <end position="74"/>
    </location>
</feature>
<protein>
    <submittedName>
        <fullName evidence="6">TetR family transcriptional regulator</fullName>
    </submittedName>
</protein>
<dbReference type="InterPro" id="IPR050109">
    <property type="entry name" value="HTH-type_TetR-like_transc_reg"/>
</dbReference>
<reference evidence="6 7" key="1">
    <citation type="submission" date="2019-03" db="EMBL/GenBank/DDBJ databases">
        <title>Genomic Encyclopedia of Type Strains, Phase IV (KMG-IV): sequencing the most valuable type-strain genomes for metagenomic binning, comparative biology and taxonomic classification.</title>
        <authorList>
            <person name="Goeker M."/>
        </authorList>
    </citation>
    <scope>NUCLEOTIDE SEQUENCE [LARGE SCALE GENOMIC DNA]</scope>
    <source>
        <strain evidence="6 7">DSM 44684</strain>
    </source>
</reference>
<proteinExistence type="predicted"/>
<dbReference type="InterPro" id="IPR001647">
    <property type="entry name" value="HTH_TetR"/>
</dbReference>
<evidence type="ECO:0000313" key="6">
    <source>
        <dbReference type="EMBL" id="TCJ96888.1"/>
    </source>
</evidence>
<dbReference type="OrthoDB" id="3210322at2"/>
<name>A0A4R1FW64_9NOCA</name>
<dbReference type="InterPro" id="IPR025996">
    <property type="entry name" value="MT1864/Rv1816-like_C"/>
</dbReference>
<dbReference type="Pfam" id="PF00440">
    <property type="entry name" value="TetR_N"/>
    <property type="match status" value="1"/>
</dbReference>
<feature type="DNA-binding region" description="H-T-H motif" evidence="4">
    <location>
        <begin position="37"/>
        <end position="56"/>
    </location>
</feature>
<evidence type="ECO:0000259" key="5">
    <source>
        <dbReference type="PROSITE" id="PS50977"/>
    </source>
</evidence>
<dbReference type="PANTHER" id="PTHR30055">
    <property type="entry name" value="HTH-TYPE TRANSCRIPTIONAL REGULATOR RUTR"/>
    <property type="match status" value="1"/>
</dbReference>
<keyword evidence="1" id="KW-0805">Transcription regulation</keyword>
<evidence type="ECO:0000256" key="4">
    <source>
        <dbReference type="PROSITE-ProRule" id="PRU00335"/>
    </source>
</evidence>
<keyword evidence="3" id="KW-0804">Transcription</keyword>
<evidence type="ECO:0000313" key="7">
    <source>
        <dbReference type="Proteomes" id="UP000294856"/>
    </source>
</evidence>